<dbReference type="Pfam" id="PF00067">
    <property type="entry name" value="p450"/>
    <property type="match status" value="1"/>
</dbReference>
<dbReference type="GO" id="GO:0016705">
    <property type="term" value="F:oxidoreductase activity, acting on paired donors, with incorporation or reduction of molecular oxygen"/>
    <property type="evidence" value="ECO:0007669"/>
    <property type="project" value="InterPro"/>
</dbReference>
<reference evidence="9" key="2">
    <citation type="submission" date="2015-01" db="EMBL/GenBank/DDBJ databases">
        <title>Evolutionary Origins and Diversification of the Mycorrhizal Mutualists.</title>
        <authorList>
            <consortium name="DOE Joint Genome Institute"/>
            <consortium name="Mycorrhizal Genomics Consortium"/>
            <person name="Kohler A."/>
            <person name="Kuo A."/>
            <person name="Nagy L.G."/>
            <person name="Floudas D."/>
            <person name="Copeland A."/>
            <person name="Barry K.W."/>
            <person name="Cichocki N."/>
            <person name="Veneault-Fourrey C."/>
            <person name="LaButti K."/>
            <person name="Lindquist E.A."/>
            <person name="Lipzen A."/>
            <person name="Lundell T."/>
            <person name="Morin E."/>
            <person name="Murat C."/>
            <person name="Riley R."/>
            <person name="Ohm R."/>
            <person name="Sun H."/>
            <person name="Tunlid A."/>
            <person name="Henrissat B."/>
            <person name="Grigoriev I.V."/>
            <person name="Hibbett D.S."/>
            <person name="Martin F."/>
        </authorList>
    </citation>
    <scope>NUCLEOTIDE SEQUENCE [LARGE SCALE GENOMIC DNA]</scope>
    <source>
        <strain evidence="9">Ve08.2h10</strain>
    </source>
</reference>
<dbReference type="HOGENOM" id="CLU_001570_21_0_1"/>
<accession>A0A0D0DRK8</accession>
<name>A0A0D0DRK8_9AGAM</name>
<keyword evidence="3" id="KW-0349">Heme</keyword>
<dbReference type="GO" id="GO:0005506">
    <property type="term" value="F:iron ion binding"/>
    <property type="evidence" value="ECO:0007669"/>
    <property type="project" value="InterPro"/>
</dbReference>
<evidence type="ECO:0000256" key="1">
    <source>
        <dbReference type="ARBA" id="ARBA00001971"/>
    </source>
</evidence>
<dbReference type="STRING" id="930991.A0A0D0DRK8"/>
<comment type="cofactor">
    <cofactor evidence="1">
        <name>heme</name>
        <dbReference type="ChEBI" id="CHEBI:30413"/>
    </cofactor>
</comment>
<dbReference type="InterPro" id="IPR036396">
    <property type="entry name" value="Cyt_P450_sf"/>
</dbReference>
<proteinExistence type="inferred from homology"/>
<evidence type="ECO:0000256" key="3">
    <source>
        <dbReference type="ARBA" id="ARBA00022617"/>
    </source>
</evidence>
<dbReference type="Proteomes" id="UP000054538">
    <property type="component" value="Unassembled WGS sequence"/>
</dbReference>
<dbReference type="InParanoid" id="A0A0D0DRK8"/>
<dbReference type="OrthoDB" id="2692099at2759"/>
<dbReference type="PANTHER" id="PTHR46300">
    <property type="entry name" value="P450, PUTATIVE (EUROFUNG)-RELATED-RELATED"/>
    <property type="match status" value="1"/>
</dbReference>
<dbReference type="InterPro" id="IPR001128">
    <property type="entry name" value="Cyt_P450"/>
</dbReference>
<evidence type="ECO:0000256" key="7">
    <source>
        <dbReference type="ARBA" id="ARBA00023033"/>
    </source>
</evidence>
<organism evidence="8 9">
    <name type="scientific">Paxillus rubicundulus Ve08.2h10</name>
    <dbReference type="NCBI Taxonomy" id="930991"/>
    <lineage>
        <taxon>Eukaryota</taxon>
        <taxon>Fungi</taxon>
        <taxon>Dikarya</taxon>
        <taxon>Basidiomycota</taxon>
        <taxon>Agaricomycotina</taxon>
        <taxon>Agaricomycetes</taxon>
        <taxon>Agaricomycetidae</taxon>
        <taxon>Boletales</taxon>
        <taxon>Paxilineae</taxon>
        <taxon>Paxillaceae</taxon>
        <taxon>Paxillus</taxon>
    </lineage>
</organism>
<keyword evidence="7" id="KW-0503">Monooxygenase</keyword>
<dbReference type="AlphaFoldDB" id="A0A0D0DRK8"/>
<evidence type="ECO:0000313" key="9">
    <source>
        <dbReference type="Proteomes" id="UP000054538"/>
    </source>
</evidence>
<evidence type="ECO:0000313" key="8">
    <source>
        <dbReference type="EMBL" id="KIK95728.1"/>
    </source>
</evidence>
<dbReference type="InterPro" id="IPR050364">
    <property type="entry name" value="Cytochrome_P450_fung"/>
</dbReference>
<keyword evidence="4" id="KW-0479">Metal-binding</keyword>
<comment type="similarity">
    <text evidence="2">Belongs to the cytochrome P450 family.</text>
</comment>
<protein>
    <recommendedName>
        <fullName evidence="10">Cytochrome P450</fullName>
    </recommendedName>
</protein>
<evidence type="ECO:0008006" key="10">
    <source>
        <dbReference type="Google" id="ProtNLM"/>
    </source>
</evidence>
<evidence type="ECO:0000256" key="4">
    <source>
        <dbReference type="ARBA" id="ARBA00022723"/>
    </source>
</evidence>
<evidence type="ECO:0000256" key="5">
    <source>
        <dbReference type="ARBA" id="ARBA00023002"/>
    </source>
</evidence>
<dbReference type="GO" id="GO:0020037">
    <property type="term" value="F:heme binding"/>
    <property type="evidence" value="ECO:0007669"/>
    <property type="project" value="InterPro"/>
</dbReference>
<sequence>MSSIFFTDISSIWPLDRSSNLTVGAILTGLIVLLKLAKAHRESRGLLLPGPTQLPFVGNALSVRASEPWVTYAEWGSRYGGIFKTRMLSEDIIIIHSEQVAKALLERRSSIYSDRPYFVARLPCVYTNAAS</sequence>
<dbReference type="GO" id="GO:0004497">
    <property type="term" value="F:monooxygenase activity"/>
    <property type="evidence" value="ECO:0007669"/>
    <property type="project" value="UniProtKB-KW"/>
</dbReference>
<evidence type="ECO:0000256" key="2">
    <source>
        <dbReference type="ARBA" id="ARBA00010617"/>
    </source>
</evidence>
<evidence type="ECO:0000256" key="6">
    <source>
        <dbReference type="ARBA" id="ARBA00023004"/>
    </source>
</evidence>
<dbReference type="SUPFAM" id="SSF48264">
    <property type="entry name" value="Cytochrome P450"/>
    <property type="match status" value="1"/>
</dbReference>
<gene>
    <name evidence="8" type="ORF">PAXRUDRAFT_363836</name>
</gene>
<dbReference type="EMBL" id="KN825024">
    <property type="protein sequence ID" value="KIK95728.1"/>
    <property type="molecule type" value="Genomic_DNA"/>
</dbReference>
<keyword evidence="6" id="KW-0408">Iron</keyword>
<reference evidence="8 9" key="1">
    <citation type="submission" date="2014-04" db="EMBL/GenBank/DDBJ databases">
        <authorList>
            <consortium name="DOE Joint Genome Institute"/>
            <person name="Kuo A."/>
            <person name="Kohler A."/>
            <person name="Jargeat P."/>
            <person name="Nagy L.G."/>
            <person name="Floudas D."/>
            <person name="Copeland A."/>
            <person name="Barry K.W."/>
            <person name="Cichocki N."/>
            <person name="Veneault-Fourrey C."/>
            <person name="LaButti K."/>
            <person name="Lindquist E.A."/>
            <person name="Lipzen A."/>
            <person name="Lundell T."/>
            <person name="Morin E."/>
            <person name="Murat C."/>
            <person name="Sun H."/>
            <person name="Tunlid A."/>
            <person name="Henrissat B."/>
            <person name="Grigoriev I.V."/>
            <person name="Hibbett D.S."/>
            <person name="Martin F."/>
            <person name="Nordberg H.P."/>
            <person name="Cantor M.N."/>
            <person name="Hua S.X."/>
        </authorList>
    </citation>
    <scope>NUCLEOTIDE SEQUENCE [LARGE SCALE GENOMIC DNA]</scope>
    <source>
        <strain evidence="8 9">Ve08.2h10</strain>
    </source>
</reference>
<keyword evidence="9" id="KW-1185">Reference proteome</keyword>
<keyword evidence="5" id="KW-0560">Oxidoreductase</keyword>
<dbReference type="Gene3D" id="1.10.630.10">
    <property type="entry name" value="Cytochrome P450"/>
    <property type="match status" value="1"/>
</dbReference>